<dbReference type="Proteomes" id="UP000030700">
    <property type="component" value="Unassembled WGS sequence"/>
</dbReference>
<dbReference type="AlphaFoldDB" id="A0A081BPG6"/>
<dbReference type="InterPro" id="IPR004607">
    <property type="entry name" value="GART"/>
</dbReference>
<comment type="catalytic activity">
    <reaction evidence="4">
        <text>N(1)-(5-phospho-beta-D-ribosyl)glycinamide + (6R)-10-formyltetrahydrofolate = N(2)-formyl-N(1)-(5-phospho-beta-D-ribosyl)glycinamide + (6S)-5,6,7,8-tetrahydrofolate + H(+)</text>
        <dbReference type="Rhea" id="RHEA:15053"/>
        <dbReference type="ChEBI" id="CHEBI:15378"/>
        <dbReference type="ChEBI" id="CHEBI:57453"/>
        <dbReference type="ChEBI" id="CHEBI:143788"/>
        <dbReference type="ChEBI" id="CHEBI:147286"/>
        <dbReference type="ChEBI" id="CHEBI:195366"/>
        <dbReference type="EC" id="2.1.2.2"/>
    </reaction>
</comment>
<protein>
    <recommendedName>
        <fullName evidence="4">Phosphoribosylglycinamide formyltransferase</fullName>
        <ecNumber evidence="4">2.1.2.2</ecNumber>
    </recommendedName>
    <alternativeName>
        <fullName evidence="4">5'-phosphoribosylglycinamide transformylase</fullName>
    </alternativeName>
    <alternativeName>
        <fullName evidence="4">GAR transformylase</fullName>
        <shortName evidence="4">GART</shortName>
    </alternativeName>
</protein>
<feature type="domain" description="Formyl transferase N-terminal" evidence="5">
    <location>
        <begin position="4"/>
        <end position="184"/>
    </location>
</feature>
<name>A0A081BPG6_9BACT</name>
<accession>A0A081BPG6</accession>
<dbReference type="EMBL" id="DF820458">
    <property type="protein sequence ID" value="GAK52282.1"/>
    <property type="molecule type" value="Genomic_DNA"/>
</dbReference>
<dbReference type="Pfam" id="PF00551">
    <property type="entry name" value="Formyl_trans_N"/>
    <property type="match status" value="1"/>
</dbReference>
<evidence type="ECO:0000313" key="7">
    <source>
        <dbReference type="Proteomes" id="UP000030700"/>
    </source>
</evidence>
<keyword evidence="7" id="KW-1185">Reference proteome</keyword>
<feature type="site" description="Raises pKa of active site His" evidence="4">
    <location>
        <position position="147"/>
    </location>
</feature>
<reference evidence="6" key="1">
    <citation type="journal article" date="2015" name="PeerJ">
        <title>First genomic representation of candidate bacterial phylum KSB3 points to enhanced environmental sensing as a trigger of wastewater bulking.</title>
        <authorList>
            <person name="Sekiguchi Y."/>
            <person name="Ohashi A."/>
            <person name="Parks D.H."/>
            <person name="Yamauchi T."/>
            <person name="Tyson G.W."/>
            <person name="Hugenholtz P."/>
        </authorList>
    </citation>
    <scope>NUCLEOTIDE SEQUENCE [LARGE SCALE GENOMIC DNA]</scope>
</reference>
<dbReference type="InterPro" id="IPR036477">
    <property type="entry name" value="Formyl_transf_N_sf"/>
</dbReference>
<dbReference type="UniPathway" id="UPA00074">
    <property type="reaction ID" value="UER00126"/>
</dbReference>
<dbReference type="InterPro" id="IPR002376">
    <property type="entry name" value="Formyl_transf_N"/>
</dbReference>
<sequence>MKQRIAIFISGRGSNMEAILTQAQHGILADCCEVVLVFANTREAYGLQIAQQFGVPTAVIESKGKKRQVFDQEVLALLEPFQLDYLVLAGYMRILSACVIERYHNRIINIHPADTNAYQGIHGYEWAFEQRLERTIITVHLVDEGVDTGCILAQREVDLRGASTLEEVKERGLRVEHALYSETLRGVFTRTFVI</sequence>
<dbReference type="NCBIfam" id="TIGR00639">
    <property type="entry name" value="PurN"/>
    <property type="match status" value="1"/>
</dbReference>
<proteinExistence type="inferred from homology"/>
<gene>
    <name evidence="4" type="primary">purN</name>
    <name evidence="6" type="ORF">U14_03533</name>
</gene>
<evidence type="ECO:0000256" key="1">
    <source>
        <dbReference type="ARBA" id="ARBA00005054"/>
    </source>
</evidence>
<dbReference type="GO" id="GO:0005737">
    <property type="term" value="C:cytoplasm"/>
    <property type="evidence" value="ECO:0007669"/>
    <property type="project" value="TreeGrafter"/>
</dbReference>
<dbReference type="EC" id="2.1.2.2" evidence="4"/>
<dbReference type="PANTHER" id="PTHR43369">
    <property type="entry name" value="PHOSPHORIBOSYLGLYCINAMIDE FORMYLTRANSFERASE"/>
    <property type="match status" value="1"/>
</dbReference>
<evidence type="ECO:0000256" key="4">
    <source>
        <dbReference type="HAMAP-Rule" id="MF_01930"/>
    </source>
</evidence>
<dbReference type="HAMAP" id="MF_01930">
    <property type="entry name" value="PurN"/>
    <property type="match status" value="1"/>
</dbReference>
<evidence type="ECO:0000256" key="3">
    <source>
        <dbReference type="ARBA" id="ARBA00022755"/>
    </source>
</evidence>
<evidence type="ECO:0000313" key="6">
    <source>
        <dbReference type="EMBL" id="GAK52282.1"/>
    </source>
</evidence>
<feature type="binding site" evidence="4">
    <location>
        <position position="109"/>
    </location>
    <ligand>
        <name>(6R)-10-formyltetrahydrofolate</name>
        <dbReference type="ChEBI" id="CHEBI:195366"/>
    </ligand>
</feature>
<organism evidence="6">
    <name type="scientific">Candidatus Moduliflexus flocculans</name>
    <dbReference type="NCBI Taxonomy" id="1499966"/>
    <lineage>
        <taxon>Bacteria</taxon>
        <taxon>Candidatus Moduliflexota</taxon>
        <taxon>Candidatus Moduliflexia</taxon>
        <taxon>Candidatus Moduliflexales</taxon>
        <taxon>Candidatus Moduliflexaceae</taxon>
    </lineage>
</organism>
<dbReference type="SUPFAM" id="SSF53328">
    <property type="entry name" value="Formyltransferase"/>
    <property type="match status" value="1"/>
</dbReference>
<keyword evidence="3 4" id="KW-0658">Purine biosynthesis</keyword>
<dbReference type="PANTHER" id="PTHR43369:SF2">
    <property type="entry name" value="PHOSPHORIBOSYLGLYCINAMIDE FORMYLTRANSFERASE"/>
    <property type="match status" value="1"/>
</dbReference>
<dbReference type="Gene3D" id="3.40.50.170">
    <property type="entry name" value="Formyl transferase, N-terminal domain"/>
    <property type="match status" value="1"/>
</dbReference>
<dbReference type="GO" id="GO:0006189">
    <property type="term" value="P:'de novo' IMP biosynthetic process"/>
    <property type="evidence" value="ECO:0007669"/>
    <property type="project" value="UniProtKB-UniRule"/>
</dbReference>
<comment type="pathway">
    <text evidence="1 4">Purine metabolism; IMP biosynthesis via de novo pathway; N(2)-formyl-N(1)-(5-phospho-D-ribosyl)glycinamide from N(1)-(5-phospho-D-ribosyl)glycinamide (10-formyl THF route): step 1/1.</text>
</comment>
<feature type="binding site" evidence="4">
    <location>
        <begin position="13"/>
        <end position="15"/>
    </location>
    <ligand>
        <name>N(1)-(5-phospho-beta-D-ribosyl)glycinamide</name>
        <dbReference type="ChEBI" id="CHEBI:143788"/>
    </ligand>
</feature>
<feature type="active site" description="Proton donor" evidence="4">
    <location>
        <position position="111"/>
    </location>
</feature>
<dbReference type="CDD" id="cd08645">
    <property type="entry name" value="FMT_core_GART"/>
    <property type="match status" value="1"/>
</dbReference>
<comment type="similarity">
    <text evidence="4">Belongs to the GART family.</text>
</comment>
<keyword evidence="2 4" id="KW-0808">Transferase</keyword>
<comment type="function">
    <text evidence="4">Catalyzes the transfer of a formyl group from 10-formyltetrahydrofolate to 5-phospho-ribosyl-glycinamide (GAR), producing 5-phospho-ribosyl-N-formylglycinamide (FGAR) and tetrahydrofolate.</text>
</comment>
<dbReference type="GO" id="GO:0004644">
    <property type="term" value="F:phosphoribosylglycinamide formyltransferase activity"/>
    <property type="evidence" value="ECO:0007669"/>
    <property type="project" value="UniProtKB-UniRule"/>
</dbReference>
<dbReference type="HOGENOM" id="CLU_038395_1_3_0"/>
<feature type="binding site" evidence="4">
    <location>
        <position position="67"/>
    </location>
    <ligand>
        <name>(6R)-10-formyltetrahydrofolate</name>
        <dbReference type="ChEBI" id="CHEBI:195366"/>
    </ligand>
</feature>
<evidence type="ECO:0000259" key="5">
    <source>
        <dbReference type="Pfam" id="PF00551"/>
    </source>
</evidence>
<dbReference type="STRING" id="1499966.U14_03533"/>
<feature type="binding site" evidence="4">
    <location>
        <begin position="92"/>
        <end position="95"/>
    </location>
    <ligand>
        <name>(6R)-10-formyltetrahydrofolate</name>
        <dbReference type="ChEBI" id="CHEBI:195366"/>
    </ligand>
</feature>
<evidence type="ECO:0000256" key="2">
    <source>
        <dbReference type="ARBA" id="ARBA00022679"/>
    </source>
</evidence>